<feature type="transmembrane region" description="Helical" evidence="1">
    <location>
        <begin position="206"/>
        <end position="231"/>
    </location>
</feature>
<evidence type="ECO:0000313" key="5">
    <source>
        <dbReference type="Proteomes" id="UP000076023"/>
    </source>
</evidence>
<reference evidence="5" key="1">
    <citation type="journal article" date="2017" name="Genome Announc.">
        <title>Draft Genome Sequence of Terrimicrobium sacchariphilum NM-5T, a Facultative Anaerobic Soil Bacterium of the Class Spartobacteria.</title>
        <authorList>
            <person name="Qiu Y.L."/>
            <person name="Tourlousse D.M."/>
            <person name="Matsuura N."/>
            <person name="Ohashi A."/>
            <person name="Sekiguchi Y."/>
        </authorList>
    </citation>
    <scope>NUCLEOTIDE SEQUENCE [LARGE SCALE GENOMIC DNA]</scope>
    <source>
        <strain evidence="5">NM-5</strain>
    </source>
</reference>
<keyword evidence="1" id="KW-1133">Transmembrane helix</keyword>
<dbReference type="Pfam" id="PF07589">
    <property type="entry name" value="PEP-CTERM"/>
    <property type="match status" value="1"/>
</dbReference>
<evidence type="ECO:0000256" key="2">
    <source>
        <dbReference type="SAM" id="SignalP"/>
    </source>
</evidence>
<proteinExistence type="predicted"/>
<dbReference type="InterPro" id="IPR013424">
    <property type="entry name" value="Ice-binding_C"/>
</dbReference>
<dbReference type="InParanoid" id="A0A146GAB0"/>
<feature type="domain" description="Ice-binding protein C-terminal" evidence="3">
    <location>
        <begin position="212"/>
        <end position="234"/>
    </location>
</feature>
<evidence type="ECO:0000313" key="4">
    <source>
        <dbReference type="EMBL" id="GAT34390.1"/>
    </source>
</evidence>
<keyword evidence="1" id="KW-0472">Membrane</keyword>
<keyword evidence="2" id="KW-0732">Signal</keyword>
<dbReference type="Proteomes" id="UP000076023">
    <property type="component" value="Unassembled WGS sequence"/>
</dbReference>
<dbReference type="STRING" id="690879.TSACC_22815"/>
<name>A0A146GAB0_TERSA</name>
<keyword evidence="1" id="KW-0812">Transmembrane</keyword>
<protein>
    <submittedName>
        <fullName evidence="4">PEP-CTERM protein-sorting domain-containing protein</fullName>
    </submittedName>
</protein>
<comment type="caution">
    <text evidence="4">The sequence shown here is derived from an EMBL/GenBank/DDBJ whole genome shotgun (WGS) entry which is preliminary data.</text>
</comment>
<dbReference type="AlphaFoldDB" id="A0A146GAB0"/>
<organism evidence="4 5">
    <name type="scientific">Terrimicrobium sacchariphilum</name>
    <dbReference type="NCBI Taxonomy" id="690879"/>
    <lineage>
        <taxon>Bacteria</taxon>
        <taxon>Pseudomonadati</taxon>
        <taxon>Verrucomicrobiota</taxon>
        <taxon>Terrimicrobiia</taxon>
        <taxon>Terrimicrobiales</taxon>
        <taxon>Terrimicrobiaceae</taxon>
        <taxon>Terrimicrobium</taxon>
    </lineage>
</organism>
<feature type="signal peptide" evidence="2">
    <location>
        <begin position="1"/>
        <end position="25"/>
    </location>
</feature>
<dbReference type="OrthoDB" id="9843021at2"/>
<keyword evidence="5" id="KW-1185">Reference proteome</keyword>
<evidence type="ECO:0000259" key="3">
    <source>
        <dbReference type="Pfam" id="PF07589"/>
    </source>
</evidence>
<dbReference type="EMBL" id="BDCO01000002">
    <property type="protein sequence ID" value="GAT34390.1"/>
    <property type="molecule type" value="Genomic_DNA"/>
</dbReference>
<dbReference type="NCBIfam" id="TIGR02595">
    <property type="entry name" value="PEP_CTERM"/>
    <property type="match status" value="1"/>
</dbReference>
<dbReference type="RefSeq" id="WP_075080023.1">
    <property type="nucleotide sequence ID" value="NZ_BDCO01000002.1"/>
</dbReference>
<gene>
    <name evidence="4" type="ORF">TSACC_22815</name>
</gene>
<evidence type="ECO:0000256" key="1">
    <source>
        <dbReference type="SAM" id="Phobius"/>
    </source>
</evidence>
<accession>A0A146GAB0</accession>
<sequence length="241" mass="25049">MKNLLPSILAASSLLVMLGVRPAAATVLVSVSGSAPTSSFASNTTSSGAGLQWRNDTTNGLRDVGQSFSVATNLSLNAITFQIASNSAPGTGVLNAAFNLSIFQVSPNNNTGIPSGAAISVQSGILTGLTATSSDWSKYVTFTLGTSVALTSGNTYAVMLDFTTQAANRNIVFQYNSPSSYVPGQMIISTNGTSYSLFDSSNRPDFVFYATAVPEPSTVVLGLLGVAFVVLRRRVRHARCA</sequence>
<feature type="chain" id="PRO_5007524782" evidence="2">
    <location>
        <begin position="26"/>
        <end position="241"/>
    </location>
</feature>